<protein>
    <submittedName>
        <fullName evidence="2">Uncharacterized protein</fullName>
    </submittedName>
</protein>
<reference evidence="2" key="1">
    <citation type="submission" date="2021-10" db="EMBL/GenBank/DDBJ databases">
        <title>Tropical sea cucumber genome reveals ecological adaptation and Cuvierian tubules defense mechanism.</title>
        <authorList>
            <person name="Chen T."/>
        </authorList>
    </citation>
    <scope>NUCLEOTIDE SEQUENCE</scope>
    <source>
        <strain evidence="2">Nanhai2018</strain>
        <tissue evidence="2">Muscle</tissue>
    </source>
</reference>
<name>A0A9Q1CES9_HOLLE</name>
<gene>
    <name evidence="2" type="ORF">HOLleu_10406</name>
</gene>
<dbReference type="AlphaFoldDB" id="A0A9Q1CES9"/>
<dbReference type="Proteomes" id="UP001152320">
    <property type="component" value="Chromosome 4"/>
</dbReference>
<evidence type="ECO:0000313" key="3">
    <source>
        <dbReference type="Proteomes" id="UP001152320"/>
    </source>
</evidence>
<sequence>MADSREEVHDITGNNPYLRILNDFSDYIQILKHSPEVVAFKEKTGLRPAVRILEITIYDTDFPICTFHMGAGRRNFLFGTLGKDVEEFGGTFVPASTSGTGIIYIQLCSLCLKVYISEGWTSSFVLTFYFFIVNILLYRLL</sequence>
<proteinExistence type="predicted"/>
<keyword evidence="1" id="KW-1133">Transmembrane helix</keyword>
<keyword evidence="3" id="KW-1185">Reference proteome</keyword>
<keyword evidence="1" id="KW-0472">Membrane</keyword>
<comment type="caution">
    <text evidence="2">The sequence shown here is derived from an EMBL/GenBank/DDBJ whole genome shotgun (WGS) entry which is preliminary data.</text>
</comment>
<organism evidence="2 3">
    <name type="scientific">Holothuria leucospilota</name>
    <name type="common">Black long sea cucumber</name>
    <name type="synonym">Mertensiothuria leucospilota</name>
    <dbReference type="NCBI Taxonomy" id="206669"/>
    <lineage>
        <taxon>Eukaryota</taxon>
        <taxon>Metazoa</taxon>
        <taxon>Echinodermata</taxon>
        <taxon>Eleutherozoa</taxon>
        <taxon>Echinozoa</taxon>
        <taxon>Holothuroidea</taxon>
        <taxon>Aspidochirotacea</taxon>
        <taxon>Aspidochirotida</taxon>
        <taxon>Holothuriidae</taxon>
        <taxon>Holothuria</taxon>
    </lineage>
</organism>
<evidence type="ECO:0000256" key="1">
    <source>
        <dbReference type="SAM" id="Phobius"/>
    </source>
</evidence>
<accession>A0A9Q1CES9</accession>
<evidence type="ECO:0000313" key="2">
    <source>
        <dbReference type="EMBL" id="KAJ8043355.1"/>
    </source>
</evidence>
<dbReference type="EMBL" id="JAIZAY010000004">
    <property type="protein sequence ID" value="KAJ8043355.1"/>
    <property type="molecule type" value="Genomic_DNA"/>
</dbReference>
<keyword evidence="1" id="KW-0812">Transmembrane</keyword>
<feature type="transmembrane region" description="Helical" evidence="1">
    <location>
        <begin position="119"/>
        <end position="138"/>
    </location>
</feature>